<dbReference type="InterPro" id="IPR050782">
    <property type="entry name" value="PP1_regulatory_subunit_3"/>
</dbReference>
<evidence type="ECO:0000313" key="4">
    <source>
        <dbReference type="Proteomes" id="UP000625711"/>
    </source>
</evidence>
<dbReference type="PANTHER" id="PTHR12307:SF36">
    <property type="entry name" value="GLYCOGEN-BINDING SUBUNIT 76A"/>
    <property type="match status" value="1"/>
</dbReference>
<proteinExistence type="predicted"/>
<dbReference type="PANTHER" id="PTHR12307">
    <property type="entry name" value="PROTEIN PHOSPHATASE 1 REGULATORY SUBUNIT"/>
    <property type="match status" value="1"/>
</dbReference>
<organism evidence="3 4">
    <name type="scientific">Rhynchophorus ferrugineus</name>
    <name type="common">Red palm weevil</name>
    <name type="synonym">Curculio ferrugineus</name>
    <dbReference type="NCBI Taxonomy" id="354439"/>
    <lineage>
        <taxon>Eukaryota</taxon>
        <taxon>Metazoa</taxon>
        <taxon>Ecdysozoa</taxon>
        <taxon>Arthropoda</taxon>
        <taxon>Hexapoda</taxon>
        <taxon>Insecta</taxon>
        <taxon>Pterygota</taxon>
        <taxon>Neoptera</taxon>
        <taxon>Endopterygota</taxon>
        <taxon>Coleoptera</taxon>
        <taxon>Polyphaga</taxon>
        <taxon>Cucujiformia</taxon>
        <taxon>Curculionidae</taxon>
        <taxon>Dryophthorinae</taxon>
        <taxon>Rhynchophorus</taxon>
    </lineage>
</organism>
<feature type="compositionally biased region" description="Basic and acidic residues" evidence="1">
    <location>
        <begin position="230"/>
        <end position="254"/>
    </location>
</feature>
<dbReference type="GO" id="GO:0005979">
    <property type="term" value="P:regulation of glycogen biosynthetic process"/>
    <property type="evidence" value="ECO:0007669"/>
    <property type="project" value="TreeGrafter"/>
</dbReference>
<feature type="compositionally biased region" description="Low complexity" evidence="1">
    <location>
        <begin position="160"/>
        <end position="172"/>
    </location>
</feature>
<evidence type="ECO:0000313" key="3">
    <source>
        <dbReference type="EMBL" id="KAF7281058.1"/>
    </source>
</evidence>
<dbReference type="GO" id="GO:0000164">
    <property type="term" value="C:protein phosphatase type 1 complex"/>
    <property type="evidence" value="ECO:0007669"/>
    <property type="project" value="TreeGrafter"/>
</dbReference>
<name>A0A834IM03_RHYFE</name>
<feature type="region of interest" description="Disordered" evidence="1">
    <location>
        <begin position="139"/>
        <end position="208"/>
    </location>
</feature>
<protein>
    <recommendedName>
        <fullName evidence="2">CBM21 domain-containing protein</fullName>
    </recommendedName>
</protein>
<keyword evidence="4" id="KW-1185">Reference proteome</keyword>
<dbReference type="InterPro" id="IPR038175">
    <property type="entry name" value="CBM21_dom_sf"/>
</dbReference>
<sequence>MTSKREKCGFSSLLPISCRDHAEAFARSLQTRLSSLGGHTNSSDERSWLGPHDKPIALSQPLHSTDAERYLELETLESPCSPQEELEESELHRLLNKDTLKEGLNGDCHCPKITVIQDQKHLSRSNGIVRHHSVDSDSEVFYDLDDDPPAQPYLNGIGNSESSRSMGSETSTDANSQATSSSNPSDAYATSLDCTPQPSVSDDLSTLSVKEDNSLLDVNTDKDTTCEECVKTREEEDHSVSESGKIEDVTKPSNEEASTNGEGEETMVNGENSSNTFVSNLTVTNELMVECVINTDDNTVEEPKVTEVIISKNNDDDDEDNDEVIPRVRRCSSLKTGKTPPGTPGRKKIVRFADVLGLDLADVRTFLDEVPKVPKSAYNDLSDADISESTDIHTVNALNKYHGIVIDKFLLAQFDQPAGRPNFLDLVRENLVCLENAVVDDPILFLIKGTVRVRNLDFHKSVHVRYTLDSWKTFADVQATYVANSCDGFSDRFSFVIYAHTLTVGQRLEFACRFQCKGCQYWDSNKGNNYCFQCLPAATSSTLPISNHGHNDWGASFY</sequence>
<dbReference type="InterPro" id="IPR005036">
    <property type="entry name" value="CBM21_dom"/>
</dbReference>
<dbReference type="Gene3D" id="2.60.40.2440">
    <property type="entry name" value="Carbohydrate binding type-21 domain"/>
    <property type="match status" value="1"/>
</dbReference>
<dbReference type="OrthoDB" id="8942186at2759"/>
<dbReference type="EMBL" id="JAACXV010000261">
    <property type="protein sequence ID" value="KAF7281058.1"/>
    <property type="molecule type" value="Genomic_DNA"/>
</dbReference>
<dbReference type="Pfam" id="PF03370">
    <property type="entry name" value="CBM_21"/>
    <property type="match status" value="1"/>
</dbReference>
<evidence type="ECO:0000259" key="2">
    <source>
        <dbReference type="PROSITE" id="PS51159"/>
    </source>
</evidence>
<reference evidence="3" key="1">
    <citation type="submission" date="2020-08" db="EMBL/GenBank/DDBJ databases">
        <title>Genome sequencing and assembly of the red palm weevil Rhynchophorus ferrugineus.</title>
        <authorList>
            <person name="Dias G.B."/>
            <person name="Bergman C.M."/>
            <person name="Manee M."/>
        </authorList>
    </citation>
    <scope>NUCLEOTIDE SEQUENCE</scope>
    <source>
        <strain evidence="3">AA-2017</strain>
        <tissue evidence="3">Whole larva</tissue>
    </source>
</reference>
<dbReference type="AlphaFoldDB" id="A0A834IM03"/>
<feature type="compositionally biased region" description="Polar residues" evidence="1">
    <location>
        <begin position="192"/>
        <end position="208"/>
    </location>
</feature>
<gene>
    <name evidence="3" type="ORF">GWI33_005195</name>
</gene>
<feature type="compositionally biased region" description="Polar residues" evidence="1">
    <location>
        <begin position="173"/>
        <end position="185"/>
    </location>
</feature>
<dbReference type="GO" id="GO:0008157">
    <property type="term" value="F:protein phosphatase 1 binding"/>
    <property type="evidence" value="ECO:0007669"/>
    <property type="project" value="TreeGrafter"/>
</dbReference>
<dbReference type="Proteomes" id="UP000625711">
    <property type="component" value="Unassembled WGS sequence"/>
</dbReference>
<feature type="domain" description="CBM21" evidence="2">
    <location>
        <begin position="424"/>
        <end position="533"/>
    </location>
</feature>
<dbReference type="PROSITE" id="PS51159">
    <property type="entry name" value="CBM21"/>
    <property type="match status" value="1"/>
</dbReference>
<feature type="compositionally biased region" description="Acidic residues" evidence="1">
    <location>
        <begin position="139"/>
        <end position="148"/>
    </location>
</feature>
<comment type="caution">
    <text evidence="3">The sequence shown here is derived from an EMBL/GenBank/DDBJ whole genome shotgun (WGS) entry which is preliminary data.</text>
</comment>
<feature type="region of interest" description="Disordered" evidence="1">
    <location>
        <begin position="230"/>
        <end position="274"/>
    </location>
</feature>
<accession>A0A834IM03</accession>
<dbReference type="GO" id="GO:2001069">
    <property type="term" value="F:glycogen binding"/>
    <property type="evidence" value="ECO:0007669"/>
    <property type="project" value="TreeGrafter"/>
</dbReference>
<evidence type="ECO:0000256" key="1">
    <source>
        <dbReference type="SAM" id="MobiDB-lite"/>
    </source>
</evidence>